<protein>
    <recommendedName>
        <fullName evidence="3">ClbS/DfsB family four-helix bundle protein</fullName>
    </recommendedName>
</protein>
<name>A0A562MLB5_9SPHI</name>
<evidence type="ECO:0008006" key="3">
    <source>
        <dbReference type="Google" id="ProtNLM"/>
    </source>
</evidence>
<dbReference type="Gene3D" id="1.20.120.450">
    <property type="entry name" value="dinb family like domain"/>
    <property type="match status" value="1"/>
</dbReference>
<comment type="caution">
    <text evidence="1">The sequence shown here is derived from an EMBL/GenBank/DDBJ whole genome shotgun (WGS) entry which is preliminary data.</text>
</comment>
<dbReference type="PANTHER" id="PTHR40658">
    <property type="match status" value="1"/>
</dbReference>
<dbReference type="PIRSF" id="PIRSF031551">
    <property type="entry name" value="DUF1706"/>
    <property type="match status" value="1"/>
</dbReference>
<dbReference type="Pfam" id="PF08020">
    <property type="entry name" value="DUF1706"/>
    <property type="match status" value="1"/>
</dbReference>
<dbReference type="AlphaFoldDB" id="A0A562MLB5"/>
<dbReference type="InterPro" id="IPR012550">
    <property type="entry name" value="DUF1706"/>
</dbReference>
<evidence type="ECO:0000313" key="2">
    <source>
        <dbReference type="Proteomes" id="UP000315908"/>
    </source>
</evidence>
<dbReference type="InterPro" id="IPR034660">
    <property type="entry name" value="DinB/YfiT-like"/>
</dbReference>
<dbReference type="EMBL" id="VLKR01000009">
    <property type="protein sequence ID" value="TWI20702.1"/>
    <property type="molecule type" value="Genomic_DNA"/>
</dbReference>
<proteinExistence type="predicted"/>
<reference evidence="1 2" key="1">
    <citation type="journal article" date="2015" name="Stand. Genomic Sci.">
        <title>Genomic Encyclopedia of Bacterial and Archaeal Type Strains, Phase III: the genomes of soil and plant-associated and newly described type strains.</title>
        <authorList>
            <person name="Whitman W.B."/>
            <person name="Woyke T."/>
            <person name="Klenk H.P."/>
            <person name="Zhou Y."/>
            <person name="Lilburn T.G."/>
            <person name="Beck B.J."/>
            <person name="De Vos P."/>
            <person name="Vandamme P."/>
            <person name="Eisen J.A."/>
            <person name="Garrity G."/>
            <person name="Hugenholtz P."/>
            <person name="Kyrpides N.C."/>
        </authorList>
    </citation>
    <scope>NUCLEOTIDE SEQUENCE [LARGE SCALE GENOMIC DNA]</scope>
    <source>
        <strain evidence="1 2">CGMCC 1.6855</strain>
    </source>
</reference>
<accession>A0A562MLB5</accession>
<gene>
    <name evidence="1" type="ORF">IQ31_02093</name>
</gene>
<evidence type="ECO:0000313" key="1">
    <source>
        <dbReference type="EMBL" id="TWI20702.1"/>
    </source>
</evidence>
<dbReference type="PANTHER" id="PTHR40658:SF3">
    <property type="entry name" value="CLBS_DFSB FAMILY FOUR-HELIX BUNDLE PROTEIN"/>
    <property type="match status" value="1"/>
</dbReference>
<dbReference type="Proteomes" id="UP000315908">
    <property type="component" value="Unassembled WGS sequence"/>
</dbReference>
<dbReference type="RefSeq" id="WP_280176853.1">
    <property type="nucleotide sequence ID" value="NZ_VLKR01000009.1"/>
</dbReference>
<sequence>MHDSHYAMAIPTTKDELLQAIRTNYSKLVCELSDIPIGQTNLLILQGHAKGTVMSINNLISYLIGWGELVLKWNKKSEDDKEVDFPETGFKWNELGKLAQKFYQDYADLDFTTLCAKLDQTVLTIMELLEQKTNMQLYGVNWYEKWTLGRMIQFNTASPYQNAVGRIRKWKKEKK</sequence>
<organism evidence="1 2">
    <name type="scientific">Sphingobacterium siyangense</name>
    <dbReference type="NCBI Taxonomy" id="459529"/>
    <lineage>
        <taxon>Bacteria</taxon>
        <taxon>Pseudomonadati</taxon>
        <taxon>Bacteroidota</taxon>
        <taxon>Sphingobacteriia</taxon>
        <taxon>Sphingobacteriales</taxon>
        <taxon>Sphingobacteriaceae</taxon>
        <taxon>Sphingobacterium</taxon>
    </lineage>
</organism>